<name>A0A367IRJ2_RHIST</name>
<evidence type="ECO:0000313" key="2">
    <source>
        <dbReference type="EMBL" id="RCH80298.1"/>
    </source>
</evidence>
<sequence>MMWTVFGSVALHLTWRKIEYREYKERTAHKINVLKEITHCLENKEEIKQSLRNEIKSVIRNEHAEEDEEGVLVKLLQSTEPEPTPEKIKDTSEGKWFEQKKVYL</sequence>
<feature type="coiled-coil region" evidence="1">
    <location>
        <begin position="34"/>
        <end position="68"/>
    </location>
</feature>
<dbReference type="EMBL" id="PJQM01006076">
    <property type="protein sequence ID" value="RCH80298.1"/>
    <property type="molecule type" value="Genomic_DNA"/>
</dbReference>
<comment type="caution">
    <text evidence="2">The sequence shown here is derived from an EMBL/GenBank/DDBJ whole genome shotgun (WGS) entry which is preliminary data.</text>
</comment>
<evidence type="ECO:0000313" key="3">
    <source>
        <dbReference type="Proteomes" id="UP000253551"/>
    </source>
</evidence>
<proteinExistence type="predicted"/>
<dbReference type="Proteomes" id="UP000253551">
    <property type="component" value="Unassembled WGS sequence"/>
</dbReference>
<accession>A0A367IRJ2</accession>
<dbReference type="OrthoDB" id="2253354at2759"/>
<organism evidence="2 3">
    <name type="scientific">Rhizopus stolonifer</name>
    <name type="common">Rhizopus nigricans</name>
    <dbReference type="NCBI Taxonomy" id="4846"/>
    <lineage>
        <taxon>Eukaryota</taxon>
        <taxon>Fungi</taxon>
        <taxon>Fungi incertae sedis</taxon>
        <taxon>Mucoromycota</taxon>
        <taxon>Mucoromycotina</taxon>
        <taxon>Mucoromycetes</taxon>
        <taxon>Mucorales</taxon>
        <taxon>Mucorineae</taxon>
        <taxon>Rhizopodaceae</taxon>
        <taxon>Rhizopus</taxon>
    </lineage>
</organism>
<protein>
    <submittedName>
        <fullName evidence="2">Uncharacterized protein</fullName>
    </submittedName>
</protein>
<reference evidence="2 3" key="1">
    <citation type="journal article" date="2018" name="G3 (Bethesda)">
        <title>Phylogenetic and Phylogenomic Definition of Rhizopus Species.</title>
        <authorList>
            <person name="Gryganskyi A.P."/>
            <person name="Golan J."/>
            <person name="Dolatabadi S."/>
            <person name="Mondo S."/>
            <person name="Robb S."/>
            <person name="Idnurm A."/>
            <person name="Muszewska A."/>
            <person name="Steczkiewicz K."/>
            <person name="Masonjones S."/>
            <person name="Liao H.L."/>
            <person name="Gajdeczka M.T."/>
            <person name="Anike F."/>
            <person name="Vuek A."/>
            <person name="Anishchenko I.M."/>
            <person name="Voigt K."/>
            <person name="de Hoog G.S."/>
            <person name="Smith M.E."/>
            <person name="Heitman J."/>
            <person name="Vilgalys R."/>
            <person name="Stajich J.E."/>
        </authorList>
    </citation>
    <scope>NUCLEOTIDE SEQUENCE [LARGE SCALE GENOMIC DNA]</scope>
    <source>
        <strain evidence="2 3">LSU 92-RS-03</strain>
    </source>
</reference>
<dbReference type="AlphaFoldDB" id="A0A367IRJ2"/>
<evidence type="ECO:0000256" key="1">
    <source>
        <dbReference type="SAM" id="Coils"/>
    </source>
</evidence>
<keyword evidence="3" id="KW-1185">Reference proteome</keyword>
<keyword evidence="1" id="KW-0175">Coiled coil</keyword>
<gene>
    <name evidence="2" type="ORF">CU098_006023</name>
</gene>